<dbReference type="GO" id="GO:0009451">
    <property type="term" value="P:RNA modification"/>
    <property type="evidence" value="ECO:0007669"/>
    <property type="project" value="InterPro"/>
</dbReference>
<feature type="repeat" description="PPR" evidence="2">
    <location>
        <begin position="419"/>
        <end position="453"/>
    </location>
</feature>
<dbReference type="PANTHER" id="PTHR47926">
    <property type="entry name" value="PENTATRICOPEPTIDE REPEAT-CONTAINING PROTEIN"/>
    <property type="match status" value="1"/>
</dbReference>
<keyword evidence="4" id="KW-1185">Reference proteome</keyword>
<feature type="repeat" description="PPR" evidence="2">
    <location>
        <begin position="317"/>
        <end position="351"/>
    </location>
</feature>
<comment type="caution">
    <text evidence="3">The sequence shown here is derived from an EMBL/GenBank/DDBJ whole genome shotgun (WGS) entry which is preliminary data.</text>
</comment>
<dbReference type="InterPro" id="IPR002885">
    <property type="entry name" value="PPR_rpt"/>
</dbReference>
<dbReference type="GO" id="GO:0003723">
    <property type="term" value="F:RNA binding"/>
    <property type="evidence" value="ECO:0007669"/>
    <property type="project" value="InterPro"/>
</dbReference>
<dbReference type="FunFam" id="1.25.40.10:FF:000436">
    <property type="entry name" value="Pentatricopeptide repeat-containing protein At5g39350 family"/>
    <property type="match status" value="1"/>
</dbReference>
<organism evidence="3 4">
    <name type="scientific">Rhamnella rubrinervis</name>
    <dbReference type="NCBI Taxonomy" id="2594499"/>
    <lineage>
        <taxon>Eukaryota</taxon>
        <taxon>Viridiplantae</taxon>
        <taxon>Streptophyta</taxon>
        <taxon>Embryophyta</taxon>
        <taxon>Tracheophyta</taxon>
        <taxon>Spermatophyta</taxon>
        <taxon>Magnoliopsida</taxon>
        <taxon>eudicotyledons</taxon>
        <taxon>Gunneridae</taxon>
        <taxon>Pentapetalae</taxon>
        <taxon>rosids</taxon>
        <taxon>fabids</taxon>
        <taxon>Rosales</taxon>
        <taxon>Rhamnaceae</taxon>
        <taxon>rhamnoid group</taxon>
        <taxon>Rhamneae</taxon>
        <taxon>Rhamnella</taxon>
    </lineage>
</organism>
<dbReference type="InterPro" id="IPR046848">
    <property type="entry name" value="E_motif"/>
</dbReference>
<evidence type="ECO:0000313" key="3">
    <source>
        <dbReference type="EMBL" id="KAF3437705.1"/>
    </source>
</evidence>
<proteinExistence type="predicted"/>
<sequence length="897" mass="98998">MRTRDKMIKFVKLTPNVSQVSSLKFVSSLAVNDNPSIVLGKYGRANSPFDSIQFFSEYAKSGLCTIRNSKILHTHLLRTAVLQSNIFVANSLLDWYCKSGAMVNALNLFDLISHPNVFSWNIMISGCNQNGLFLHSWGIYCRMHSSGFEPNEITYGSVLSACTTLRAPMFGKQVYSLATKNGFFSNGFVRAGMIDLFAKTCSFEDALRLFHDVSCQNVVCWNAIISGAVRNEENLVALDFFFQMCCRNLEPNSYTFSSVLTACATLEAIETGRGVQAWVIKHDAEDVFIGTSLVDLYAKCGKMDEAFKKFAQMPIRNVVSWTALISGFVQNDDPVSALKVFRDMRKMGVKINNYTLTCVITACAQLAMIEESVKIHCLVLKTGFYLDAAVGAALINMYSKVGAASLSEMVFKEMENLQDLSTWAAMASSFAQNQNSSAAIQLFQKMLQESLRPDKFCTSSVLSIIICLNLGRQVHCFALKTGIAFCDSVGCSLLTMYSKCGSLEDSYRVFKEIPQKDNVSWASMIAGFAEHGFADQALMLFREMLSDEIILDNMTLNAILSACSALHSLQIGKEIHGYALRAGLGNDRVVGGALVTVYSKCSALELAKKVFDVLPQKDQVVCSSLVSGYTQNGYIEEAFFLFHYMRMSDLAIDSFIISSILGSITLLNKSSIGTQLHALIIKMGIDSDVYVGSSLVTMYSKYGSIEDCCKVFDQIEEPDLIGWTAMIVSYAQHGKGAEALRVYELMRSEGISPDSVTFVAVLSACSHSGLVEEAYLHLHSMATDYGLEPSYRHYACMVDLLGRAGRLKDAERFINDMPIEPDSLVWGTLLAACKIHGDIELGKRAATKVMELEPHDAGVYISMSNICADVGQWEEVLKIRSQMKGTGVKKEPGWSFL</sequence>
<evidence type="ECO:0000313" key="4">
    <source>
        <dbReference type="Proteomes" id="UP000796880"/>
    </source>
</evidence>
<dbReference type="PROSITE" id="PS51375">
    <property type="entry name" value="PPR"/>
    <property type="match status" value="7"/>
</dbReference>
<accession>A0A8K0DUV3</accession>
<dbReference type="Proteomes" id="UP000796880">
    <property type="component" value="Unassembled WGS sequence"/>
</dbReference>
<dbReference type="Pfam" id="PF20431">
    <property type="entry name" value="E_motif"/>
    <property type="match status" value="1"/>
</dbReference>
<feature type="repeat" description="PPR" evidence="2">
    <location>
        <begin position="618"/>
        <end position="652"/>
    </location>
</feature>
<dbReference type="NCBIfam" id="TIGR00756">
    <property type="entry name" value="PPR"/>
    <property type="match status" value="6"/>
</dbReference>
<dbReference type="Pfam" id="PF13041">
    <property type="entry name" value="PPR_2"/>
    <property type="match status" value="4"/>
</dbReference>
<feature type="repeat" description="PPR" evidence="2">
    <location>
        <begin position="719"/>
        <end position="753"/>
    </location>
</feature>
<evidence type="ECO:0000256" key="1">
    <source>
        <dbReference type="ARBA" id="ARBA00022737"/>
    </source>
</evidence>
<keyword evidence="1" id="KW-0677">Repeat</keyword>
<dbReference type="EMBL" id="VOIH02000009">
    <property type="protein sequence ID" value="KAF3437705.1"/>
    <property type="molecule type" value="Genomic_DNA"/>
</dbReference>
<dbReference type="AlphaFoldDB" id="A0A8K0DUV3"/>
<dbReference type="Gene3D" id="1.25.40.10">
    <property type="entry name" value="Tetratricopeptide repeat domain"/>
    <property type="match status" value="8"/>
</dbReference>
<dbReference type="PANTHER" id="PTHR47926:SF496">
    <property type="entry name" value="PENTACOTRIPEPTIDE-REPEAT REGION OF PRORP DOMAIN-CONTAINING PROTEIN"/>
    <property type="match status" value="1"/>
</dbReference>
<dbReference type="FunFam" id="1.25.40.10:FF:000073">
    <property type="entry name" value="Pentatricopeptide repeat-containing protein chloroplastic"/>
    <property type="match status" value="1"/>
</dbReference>
<name>A0A8K0DUV3_9ROSA</name>
<dbReference type="FunFam" id="1.25.40.10:FF:001093">
    <property type="entry name" value="Pentatricopeptide repeat-containing protein At2g34400"/>
    <property type="match status" value="1"/>
</dbReference>
<feature type="repeat" description="PPR" evidence="2">
    <location>
        <begin position="517"/>
        <end position="551"/>
    </location>
</feature>
<gene>
    <name evidence="3" type="ORF">FNV43_RR20461</name>
</gene>
<evidence type="ECO:0008006" key="5">
    <source>
        <dbReference type="Google" id="ProtNLM"/>
    </source>
</evidence>
<dbReference type="Pfam" id="PF01535">
    <property type="entry name" value="PPR"/>
    <property type="match status" value="6"/>
</dbReference>
<feature type="repeat" description="PPR" evidence="2">
    <location>
        <begin position="856"/>
        <end position="890"/>
    </location>
</feature>
<dbReference type="InterPro" id="IPR011990">
    <property type="entry name" value="TPR-like_helical_dom_sf"/>
</dbReference>
<reference evidence="3" key="1">
    <citation type="submission" date="2020-03" db="EMBL/GenBank/DDBJ databases">
        <title>A high-quality chromosome-level genome assembly of a woody plant with both climbing and erect habits, Rhamnella rubrinervis.</title>
        <authorList>
            <person name="Lu Z."/>
            <person name="Yang Y."/>
            <person name="Zhu X."/>
            <person name="Sun Y."/>
        </authorList>
    </citation>
    <scope>NUCLEOTIDE SEQUENCE</scope>
    <source>
        <strain evidence="3">BYM</strain>
        <tissue evidence="3">Leaf</tissue>
    </source>
</reference>
<evidence type="ECO:0000256" key="2">
    <source>
        <dbReference type="PROSITE-ProRule" id="PRU00708"/>
    </source>
</evidence>
<dbReference type="OrthoDB" id="1915063at2759"/>
<protein>
    <recommendedName>
        <fullName evidence="5">Pentatricopeptide repeat-containing protein At1g74600, chloroplastic</fullName>
    </recommendedName>
</protein>
<feature type="repeat" description="PPR" evidence="2">
    <location>
        <begin position="116"/>
        <end position="150"/>
    </location>
</feature>
<dbReference type="FunFam" id="1.25.40.10:FF:000344">
    <property type="entry name" value="Pentatricopeptide repeat-containing protein"/>
    <property type="match status" value="1"/>
</dbReference>
<dbReference type="InterPro" id="IPR046960">
    <property type="entry name" value="PPR_At4g14850-like_plant"/>
</dbReference>